<accession>A0A0G0K301</accession>
<reference evidence="1 2" key="1">
    <citation type="journal article" date="2015" name="Nature">
        <title>rRNA introns, odd ribosomes, and small enigmatic genomes across a large radiation of phyla.</title>
        <authorList>
            <person name="Brown C.T."/>
            <person name="Hug L.A."/>
            <person name="Thomas B.C."/>
            <person name="Sharon I."/>
            <person name="Castelle C.J."/>
            <person name="Singh A."/>
            <person name="Wilkins M.J."/>
            <person name="Williams K.H."/>
            <person name="Banfield J.F."/>
        </authorList>
    </citation>
    <scope>NUCLEOTIDE SEQUENCE [LARGE SCALE GENOMIC DNA]</scope>
</reference>
<comment type="caution">
    <text evidence="1">The sequence shown here is derived from an EMBL/GenBank/DDBJ whole genome shotgun (WGS) entry which is preliminary data.</text>
</comment>
<protein>
    <submittedName>
        <fullName evidence="1">Uncharacterized protein</fullName>
    </submittedName>
</protein>
<gene>
    <name evidence="1" type="ORF">US91_C0009G0048</name>
</gene>
<organism evidence="1 2">
    <name type="scientific">Candidatus Falkowbacteria bacterium GW2011_GWE1_38_31</name>
    <dbReference type="NCBI Taxonomy" id="1618638"/>
    <lineage>
        <taxon>Bacteria</taxon>
        <taxon>Candidatus Falkowiibacteriota</taxon>
    </lineage>
</organism>
<dbReference type="Proteomes" id="UP000034022">
    <property type="component" value="Unassembled WGS sequence"/>
</dbReference>
<dbReference type="EMBL" id="LBUU01000009">
    <property type="protein sequence ID" value="KKQ69845.1"/>
    <property type="molecule type" value="Genomic_DNA"/>
</dbReference>
<sequence>MLLIAQLNNIVNEYKSDNNEISRILCVYNYVEEINKNEFLKPYIDKWSVEAKEQISNKNEPIFDSLEKLQINQLDSSGKIKSYAYLYYYTLKLYHDFSDIFREIINTNSTKPFKAGLDNFSIDIERINKIELSDQIPKIANEIIEKIFLEFHNHVISIVKANEFIKKGETKFKLFYDIENCILHINDHVIQINPRGDKPDAHYLLEHIFRNDVKEVYDFSEIIQTVFKRDFEKNPGKKAYDACVNIQKKVCKETNEKINNFLIIKTGKNGNVRINSCYT</sequence>
<proteinExistence type="predicted"/>
<dbReference type="AlphaFoldDB" id="A0A0G0K301"/>
<evidence type="ECO:0000313" key="2">
    <source>
        <dbReference type="Proteomes" id="UP000034022"/>
    </source>
</evidence>
<name>A0A0G0K301_9BACT</name>
<evidence type="ECO:0000313" key="1">
    <source>
        <dbReference type="EMBL" id="KKQ69845.1"/>
    </source>
</evidence>